<dbReference type="EMBL" id="FPBA01000021">
    <property type="protein sequence ID" value="SFT98505.1"/>
    <property type="molecule type" value="Genomic_DNA"/>
</dbReference>
<name>A0A1I7CGC6_9ACTN</name>
<dbReference type="OrthoDB" id="6091628at2"/>
<dbReference type="AlphaFoldDB" id="A0A1I7CGC6"/>
<evidence type="ECO:0000313" key="3">
    <source>
        <dbReference type="Proteomes" id="UP000199546"/>
    </source>
</evidence>
<keyword evidence="3" id="KW-1185">Reference proteome</keyword>
<dbReference type="Proteomes" id="UP000199546">
    <property type="component" value="Unassembled WGS sequence"/>
</dbReference>
<dbReference type="Pfam" id="PF13031">
    <property type="entry name" value="DUF3892"/>
    <property type="match status" value="1"/>
</dbReference>
<accession>A0A1I7CGC6</accession>
<evidence type="ECO:0000313" key="2">
    <source>
        <dbReference type="EMBL" id="SFT98505.1"/>
    </source>
</evidence>
<dbReference type="STRING" id="1296565.SAMN05660657_04450"/>
<organism evidence="2 3">
    <name type="scientific">Geodermatophilus amargosae</name>
    <dbReference type="NCBI Taxonomy" id="1296565"/>
    <lineage>
        <taxon>Bacteria</taxon>
        <taxon>Bacillati</taxon>
        <taxon>Actinomycetota</taxon>
        <taxon>Actinomycetes</taxon>
        <taxon>Geodermatophilales</taxon>
        <taxon>Geodermatophilaceae</taxon>
        <taxon>Geodermatophilus</taxon>
    </lineage>
</organism>
<reference evidence="3" key="1">
    <citation type="submission" date="2016-10" db="EMBL/GenBank/DDBJ databases">
        <authorList>
            <person name="Varghese N."/>
            <person name="Submissions S."/>
        </authorList>
    </citation>
    <scope>NUCLEOTIDE SEQUENCE [LARGE SCALE GENOMIC DNA]</scope>
    <source>
        <strain evidence="3">DSM 46136</strain>
    </source>
</reference>
<evidence type="ECO:0000256" key="1">
    <source>
        <dbReference type="SAM" id="MobiDB-lite"/>
    </source>
</evidence>
<feature type="region of interest" description="Disordered" evidence="1">
    <location>
        <begin position="20"/>
        <end position="52"/>
    </location>
</feature>
<sequence>MTTLLVPVTLDVLVVRPGDDDTWAETRSPDPAPEPGKRLRQSLAPEPFTDLTKGRKPGAYVQWLLPDGLGHGERDGDRVRFRPLPNRWLLVRLSGPTTPGPRAVHAWLLPDTSTEQPARLDDALVATTLPPAGVPLEDPLSAAGPGDPAWSSYFDNVQGRFALHDDLAGVTGPVAYLVCGWYVDPAADPLHGATGVDFWMRMDALGWDVDRDRPMPTVPDQVLLHGAAVAIGWPEQRWPGGGDLGLEDELRPSADTVELGIGETTTEAVTALLGDGGTAGRMVEGFLAGLLGELGAPDGPARVDAELHARRFSSVASESGTEAIWDPATPTAVNPGTGGFRTVARPGPRSFQAVDPTLVVRGGGRSLRFGGDGRFDPLDRLRCRVDGDQVSSFGPAGGDPGAGAAVLPVDVFATLRPLAGLPTACDALLVELAALDPGSAPDLAAAALSPVADIRSRWWGSWDVAADPDLMAGATVVGLLPSPVAVAPPVRPWAPVHLELAGTYLGSPRAVHDWVLGDHDFTERPGAAAGTDGRSVAGRVLLTGGAAQALAGAAVKAIAVAGAAGEEIAEQLLDEIGPDRPLAVALAHQDLLSGVLETLTAQLRRDPTGALVRAPDVEPGDVAPGRRPAGFTALRAGHLRLDRLRLVDGFGRYLELAPDAVRRSEGMAGPEPGLTQLVPRFTAPARVLLRYVDATGATRDASGGVSPVCGYLTPSPLDGTLAFADADGQSRGRLVPATGGALWEPEAGRSAALGTRPSTDLANPTLGVLADALFTADRAVPGPDGALASTVVLLDTTRWTVDRTGRAGTEHLSLLLGHPIVVLRAALRIEIEDPRRPPENLAVELPVRLGELTRRTDGLLAYFAHDDWSHIRAVHPALVDYVGDLPPFVDASGWFTVQPHVTVPLLLLVVPGADVHVTTGLLPRKEISMEREWTATALARLSPSLRAGPVLRDAAVSRLPVPSDIRGEWTWHRRSDPFTWAADTVIPATTDALLPDYPPQFSDGWLTVKLLPNAVYPALQQSNEIVCARRRGGRIEGLGLRNPDGVVVVLKVAEVIRLLGTGRHAFFTRDAAGRRAGLTVVQRRDGSRYLRSEQDRIEPNNLMRLPDCPS</sequence>
<protein>
    <submittedName>
        <fullName evidence="2">Uncharacterized protein</fullName>
    </submittedName>
</protein>
<dbReference type="InterPro" id="IPR024997">
    <property type="entry name" value="DUF3892"/>
</dbReference>
<dbReference type="RefSeq" id="WP_093582937.1">
    <property type="nucleotide sequence ID" value="NZ_FPBA01000021.1"/>
</dbReference>
<proteinExistence type="predicted"/>
<gene>
    <name evidence="2" type="ORF">SAMN05660657_04450</name>
</gene>